<protein>
    <recommendedName>
        <fullName evidence="5">WXG100 family type VII secretion target</fullName>
    </recommendedName>
</protein>
<dbReference type="Proteomes" id="UP000191039">
    <property type="component" value="Unassembled WGS sequence"/>
</dbReference>
<dbReference type="AlphaFoldDB" id="A0A1Q4H9F3"/>
<dbReference type="InterPro" id="IPR029013">
    <property type="entry name" value="HP0062-like_sf"/>
</dbReference>
<proteinExistence type="predicted"/>
<evidence type="ECO:0000313" key="2">
    <source>
        <dbReference type="EMBL" id="PEG55215.1"/>
    </source>
</evidence>
<keyword evidence="4" id="KW-1185">Reference proteome</keyword>
<evidence type="ECO:0008006" key="5">
    <source>
        <dbReference type="Google" id="ProtNLM"/>
    </source>
</evidence>
<dbReference type="EMBL" id="MIJD01000008">
    <property type="protein sequence ID" value="OPE56093.1"/>
    <property type="molecule type" value="Genomic_DNA"/>
</dbReference>
<dbReference type="Gene3D" id="1.10.287.1060">
    <property type="entry name" value="ESAT-6-like"/>
    <property type="match status" value="1"/>
</dbReference>
<sequence length="83" mass="9142">MEGADVVQLRTLAGQLARSADQLDTVMKSLHSLVNSTTQWRGADAQRFRSQWISVSARMLPQISAPAEEIMKSFESPARIVVA</sequence>
<dbReference type="Proteomes" id="UP000220340">
    <property type="component" value="Unassembled WGS sequence"/>
</dbReference>
<evidence type="ECO:0000313" key="1">
    <source>
        <dbReference type="EMBL" id="OPE56093.1"/>
    </source>
</evidence>
<dbReference type="RefSeq" id="WP_073857989.1">
    <property type="nucleotide sequence ID" value="NZ_BAAATC010000004.1"/>
</dbReference>
<evidence type="ECO:0000313" key="3">
    <source>
        <dbReference type="Proteomes" id="UP000191039"/>
    </source>
</evidence>
<name>A0A1Q4H9F3_9MYCO</name>
<comment type="caution">
    <text evidence="1">The sequence shown here is derived from an EMBL/GenBank/DDBJ whole genome shotgun (WGS) entry which is preliminary data.</text>
</comment>
<dbReference type="STRING" id="1801.BRW64_18955"/>
<gene>
    <name evidence="1" type="ORF">BV510_01575</name>
    <name evidence="2" type="ORF">CRI78_06445</name>
</gene>
<reference evidence="1 3" key="1">
    <citation type="submission" date="2016-09" db="EMBL/GenBank/DDBJ databases">
        <title>genome sequences of unsequenced Mycobacteria.</title>
        <authorList>
            <person name="Greninger A.L."/>
            <person name="Jerome K.R."/>
            <person name="Mcnair B."/>
            <person name="Wallis C."/>
            <person name="Fang F."/>
        </authorList>
    </citation>
    <scope>NUCLEOTIDE SEQUENCE [LARGE SCALE GENOMIC DNA]</scope>
    <source>
        <strain evidence="1 3">BM1</strain>
    </source>
</reference>
<dbReference type="SUPFAM" id="SSF158414">
    <property type="entry name" value="HP0062-like"/>
    <property type="match status" value="1"/>
</dbReference>
<evidence type="ECO:0000313" key="4">
    <source>
        <dbReference type="Proteomes" id="UP000220340"/>
    </source>
</evidence>
<reference evidence="2 4" key="2">
    <citation type="submission" date="2017-10" db="EMBL/GenBank/DDBJ databases">
        <title>The new phylogeny of genus Mycobacterium.</title>
        <authorList>
            <person name="Tortoli E."/>
            <person name="Trovato A."/>
            <person name="Cirillo D.M."/>
        </authorList>
    </citation>
    <scope>NUCLEOTIDE SEQUENCE [LARGE SCALE GENOMIC DNA]</scope>
    <source>
        <strain evidence="2 4">IP141170001</strain>
    </source>
</reference>
<organism evidence="1 3">
    <name type="scientific">Mycolicibacterium diernhoferi</name>
    <dbReference type="NCBI Taxonomy" id="1801"/>
    <lineage>
        <taxon>Bacteria</taxon>
        <taxon>Bacillati</taxon>
        <taxon>Actinomycetota</taxon>
        <taxon>Actinomycetes</taxon>
        <taxon>Mycobacteriales</taxon>
        <taxon>Mycobacteriaceae</taxon>
        <taxon>Mycolicibacterium</taxon>
    </lineage>
</organism>
<dbReference type="EMBL" id="PDCR01000007">
    <property type="protein sequence ID" value="PEG55215.1"/>
    <property type="molecule type" value="Genomic_DNA"/>
</dbReference>
<accession>A0A1Q4H9F3</accession>
<dbReference type="OrthoDB" id="5244663at2"/>